<feature type="compositionally biased region" description="Basic residues" evidence="1">
    <location>
        <begin position="84"/>
        <end position="108"/>
    </location>
</feature>
<evidence type="ECO:0000313" key="2">
    <source>
        <dbReference type="EMBL" id="KAK2947520.1"/>
    </source>
</evidence>
<accession>A0ABQ9X8J1</accession>
<sequence length="370" mass="41283">MIINGINSAHPGALSTTNDHPIPTALPSSVRSPPSQTTQTPLSTSREREPIKKMKRQRPTSPTHRHTFSDSDTASDLSTDRTPSSRHSRQTSHSRSLRRIKDRRKRGREKQQSFSLSQRHSLSHRKSKSTRRAKRTSLPFMATYSDSSSYESGSSSSDSDAPPDPVTIFKRKLKKRFPGFKGEWTEVSLPPQTRDELFAEAAPTIQALRIRTQFIPPDEIPDEVRSVQDHLLKMSAQSSLVCAALLSNLYAEAARQGNSTLLPQIIDIILLTADAASRTHYSRYLKKCNLQELMDRFDVPQRAGITVNQLPPPPDSYVPPIPHPEHQLQMVAPTVISHMNSGGNFSSRGGRGRAPVKPNGQKRNYGRFGN</sequence>
<keyword evidence="3" id="KW-1185">Reference proteome</keyword>
<comment type="caution">
    <text evidence="2">The sequence shown here is derived from an EMBL/GenBank/DDBJ whole genome shotgun (WGS) entry which is preliminary data.</text>
</comment>
<feature type="region of interest" description="Disordered" evidence="1">
    <location>
        <begin position="339"/>
        <end position="370"/>
    </location>
</feature>
<feature type="compositionally biased region" description="Low complexity" evidence="1">
    <location>
        <begin position="70"/>
        <end position="82"/>
    </location>
</feature>
<evidence type="ECO:0000313" key="3">
    <source>
        <dbReference type="Proteomes" id="UP001281761"/>
    </source>
</evidence>
<proteinExistence type="predicted"/>
<feature type="compositionally biased region" description="Low complexity" evidence="1">
    <location>
        <begin position="145"/>
        <end position="160"/>
    </location>
</feature>
<dbReference type="Proteomes" id="UP001281761">
    <property type="component" value="Unassembled WGS sequence"/>
</dbReference>
<name>A0ABQ9X8J1_9EUKA</name>
<feature type="compositionally biased region" description="Basic residues" evidence="1">
    <location>
        <begin position="121"/>
        <end position="135"/>
    </location>
</feature>
<gene>
    <name evidence="2" type="ORF">BLNAU_17540</name>
</gene>
<feature type="compositionally biased region" description="Basic residues" evidence="1">
    <location>
        <begin position="53"/>
        <end position="66"/>
    </location>
</feature>
<feature type="region of interest" description="Disordered" evidence="1">
    <location>
        <begin position="1"/>
        <end position="166"/>
    </location>
</feature>
<feature type="compositionally biased region" description="Low complexity" evidence="1">
    <location>
        <begin position="27"/>
        <end position="44"/>
    </location>
</feature>
<reference evidence="2 3" key="1">
    <citation type="journal article" date="2022" name="bioRxiv">
        <title>Genomics of Preaxostyla Flagellates Illuminates Evolutionary Transitions and the Path Towards Mitochondrial Loss.</title>
        <authorList>
            <person name="Novak L.V.F."/>
            <person name="Treitli S.C."/>
            <person name="Pyrih J."/>
            <person name="Halakuc P."/>
            <person name="Pipaliya S.V."/>
            <person name="Vacek V."/>
            <person name="Brzon O."/>
            <person name="Soukal P."/>
            <person name="Eme L."/>
            <person name="Dacks J.B."/>
            <person name="Karnkowska A."/>
            <person name="Elias M."/>
            <person name="Hampl V."/>
        </authorList>
    </citation>
    <scope>NUCLEOTIDE SEQUENCE [LARGE SCALE GENOMIC DNA]</scope>
    <source>
        <strain evidence="2">NAU3</strain>
        <tissue evidence="2">Gut</tissue>
    </source>
</reference>
<evidence type="ECO:0000256" key="1">
    <source>
        <dbReference type="SAM" id="MobiDB-lite"/>
    </source>
</evidence>
<dbReference type="EMBL" id="JARBJD010000198">
    <property type="protein sequence ID" value="KAK2947520.1"/>
    <property type="molecule type" value="Genomic_DNA"/>
</dbReference>
<protein>
    <submittedName>
        <fullName evidence="2">Golgi Complex-Associated Protein of 16kDa</fullName>
    </submittedName>
</protein>
<organism evidence="2 3">
    <name type="scientific">Blattamonas nauphoetae</name>
    <dbReference type="NCBI Taxonomy" id="2049346"/>
    <lineage>
        <taxon>Eukaryota</taxon>
        <taxon>Metamonada</taxon>
        <taxon>Preaxostyla</taxon>
        <taxon>Oxymonadida</taxon>
        <taxon>Blattamonas</taxon>
    </lineage>
</organism>